<evidence type="ECO:0000313" key="1">
    <source>
        <dbReference type="EMBL" id="MBD8024871.1"/>
    </source>
</evidence>
<proteinExistence type="predicted"/>
<organism evidence="1 2">
    <name type="scientific">Microbacterium gallinarum</name>
    <dbReference type="NCBI Taxonomy" id="2762209"/>
    <lineage>
        <taxon>Bacteria</taxon>
        <taxon>Bacillati</taxon>
        <taxon>Actinomycetota</taxon>
        <taxon>Actinomycetes</taxon>
        <taxon>Micrococcales</taxon>
        <taxon>Microbacteriaceae</taxon>
        <taxon>Microbacterium</taxon>
    </lineage>
</organism>
<reference evidence="1 2" key="1">
    <citation type="submission" date="2020-08" db="EMBL/GenBank/DDBJ databases">
        <title>A Genomic Blueprint of the Chicken Gut Microbiome.</title>
        <authorList>
            <person name="Gilroy R."/>
            <person name="Ravi A."/>
            <person name="Getino M."/>
            <person name="Pursley I."/>
            <person name="Horton D.L."/>
            <person name="Alikhan N.-F."/>
            <person name="Baker D."/>
            <person name="Gharbi K."/>
            <person name="Hall N."/>
            <person name="Watson M."/>
            <person name="Adriaenssens E.M."/>
            <person name="Foster-Nyarko E."/>
            <person name="Jarju S."/>
            <person name="Secka A."/>
            <person name="Antonio M."/>
            <person name="Oren A."/>
            <person name="Chaudhuri R."/>
            <person name="La Ragione R.M."/>
            <person name="Hildebrand F."/>
            <person name="Pallen M.J."/>
        </authorList>
    </citation>
    <scope>NUCLEOTIDE SEQUENCE [LARGE SCALE GENOMIC DNA]</scope>
    <source>
        <strain evidence="1 2">Sa1CUA4</strain>
    </source>
</reference>
<keyword evidence="2" id="KW-1185">Reference proteome</keyword>
<protein>
    <recommendedName>
        <fullName evidence="3">HEAT repeat domain-containing protein</fullName>
    </recommendedName>
</protein>
<comment type="caution">
    <text evidence="1">The sequence shown here is derived from an EMBL/GenBank/DDBJ whole genome shotgun (WGS) entry which is preliminary data.</text>
</comment>
<gene>
    <name evidence="1" type="ORF">H9622_14905</name>
</gene>
<dbReference type="Proteomes" id="UP000602532">
    <property type="component" value="Unassembled WGS sequence"/>
</dbReference>
<dbReference type="EMBL" id="JACSPM010000006">
    <property type="protein sequence ID" value="MBD8024871.1"/>
    <property type="molecule type" value="Genomic_DNA"/>
</dbReference>
<dbReference type="RefSeq" id="WP_191767204.1">
    <property type="nucleotide sequence ID" value="NZ_JACSPM010000006.1"/>
</dbReference>
<name>A0ABR8X6C3_9MICO</name>
<accession>A0ABR8X6C3</accession>
<evidence type="ECO:0008006" key="3">
    <source>
        <dbReference type="Google" id="ProtNLM"/>
    </source>
</evidence>
<sequence length="220" mass="24145">MDAEEFRDLIAPFLNPSAQEVLEELFRDAINREGDLPAQLRHARIVYCLQRLASVRATGPLETILGALRDFPDETDELCSYLLSMCEADPRGVALICGEFLMGTSCMTDWQQAWVLRVLSRCVSSANEATVDAVTGYLSEPARGWLPRLEAARVLAANGTLGAEDARALRTQAPEAYKSDIAGLVAANHDRLPWSESFLDGIREDHLADVVIKGIIDSKA</sequence>
<evidence type="ECO:0000313" key="2">
    <source>
        <dbReference type="Proteomes" id="UP000602532"/>
    </source>
</evidence>